<keyword evidence="10" id="KW-0489">Methyltransferase</keyword>
<comment type="subunit">
    <text evidence="7">Forms a heterodimer with the catalytic subunit Mettl1. Interacts with mei-P26 and weakly interacts with bgcn; required for the function or formation of the mei-P26-bgcn-bam-sxl complex. Interacts with nanos; may be involved in mei-P26-dependent derepression of the BMP signaling pathway. Interacts with Myc; the interaction may be mediated by mei-P26 and may be involved in the regulation of ribosome biogenesis.</text>
</comment>
<dbReference type="GO" id="GO:0106004">
    <property type="term" value="P:tRNA (guanine-N7)-methylation"/>
    <property type="evidence" value="ECO:0007669"/>
    <property type="project" value="UniProtKB-UniRule"/>
</dbReference>
<keyword evidence="3 8" id="KW-0819">tRNA processing</keyword>
<name>A0A0A9XJI3_LYGHE</name>
<dbReference type="Pfam" id="PF00400">
    <property type="entry name" value="WD40"/>
    <property type="match status" value="2"/>
</dbReference>
<protein>
    <submittedName>
        <fullName evidence="10">tRNA (Guanine-N(7)-)-methyltransferase subunit WDR4</fullName>
    </submittedName>
</protein>
<comment type="similarity">
    <text evidence="8">Belongs to the WD repeat TRM82 family.</text>
</comment>
<keyword evidence="10" id="KW-0808">Transferase</keyword>
<evidence type="ECO:0000313" key="10">
    <source>
        <dbReference type="EMBL" id="JAG18973.1"/>
    </source>
</evidence>
<comment type="pathway">
    <text evidence="8">tRNA modification; N(7)-methylguanine-tRNA biosynthesis.</text>
</comment>
<comment type="function">
    <text evidence="8">Required for the formation of N(7)-methylguanine at position 46 (m7G46) in tRNA. In the complex, it is required to stabilize and induce conformational changes of the catalytic subunit.</text>
</comment>
<dbReference type="InterPro" id="IPR015943">
    <property type="entry name" value="WD40/YVTN_repeat-like_dom_sf"/>
</dbReference>
<dbReference type="GO" id="GO:0005829">
    <property type="term" value="C:cytosol"/>
    <property type="evidence" value="ECO:0007669"/>
    <property type="project" value="TreeGrafter"/>
</dbReference>
<dbReference type="PANTHER" id="PTHR16288">
    <property type="entry name" value="WD40 REPEAT PROTEIN 4"/>
    <property type="match status" value="1"/>
</dbReference>
<dbReference type="HAMAP" id="MF_03056">
    <property type="entry name" value="TRM82"/>
    <property type="match status" value="1"/>
</dbReference>
<dbReference type="EMBL" id="GBHO01024631">
    <property type="protein sequence ID" value="JAG18973.1"/>
    <property type="molecule type" value="Transcribed_RNA"/>
</dbReference>
<accession>A0A0A9XJI3</accession>
<dbReference type="UniPathway" id="UPA00989"/>
<dbReference type="InterPro" id="IPR001680">
    <property type="entry name" value="WD40_rpt"/>
</dbReference>
<dbReference type="PROSITE" id="PS50294">
    <property type="entry name" value="WD_REPEATS_REGION"/>
    <property type="match status" value="1"/>
</dbReference>
<dbReference type="InterPro" id="IPR036322">
    <property type="entry name" value="WD40_repeat_dom_sf"/>
</dbReference>
<gene>
    <name evidence="10" type="primary">wdr4_1</name>
    <name evidence="10" type="ORF">CM83_38176</name>
</gene>
<evidence type="ECO:0000256" key="6">
    <source>
        <dbReference type="ARBA" id="ARBA00093337"/>
    </source>
</evidence>
<dbReference type="AlphaFoldDB" id="A0A0A9XJI3"/>
<keyword evidence="2 8" id="KW-0853">WD repeat</keyword>
<evidence type="ECO:0000256" key="3">
    <source>
        <dbReference type="ARBA" id="ARBA00022694"/>
    </source>
</evidence>
<evidence type="ECO:0000256" key="9">
    <source>
        <dbReference type="PROSITE-ProRule" id="PRU00221"/>
    </source>
</evidence>
<dbReference type="GO" id="GO:0005634">
    <property type="term" value="C:nucleus"/>
    <property type="evidence" value="ECO:0007669"/>
    <property type="project" value="UniProtKB-SubCell"/>
</dbReference>
<proteinExistence type="inferred from homology"/>
<evidence type="ECO:0000256" key="1">
    <source>
        <dbReference type="ARBA" id="ARBA00004123"/>
    </source>
</evidence>
<dbReference type="PROSITE" id="PS50082">
    <property type="entry name" value="WD_REPEATS_2"/>
    <property type="match status" value="1"/>
</dbReference>
<dbReference type="PANTHER" id="PTHR16288:SF0">
    <property type="entry name" value="TRNA (GUANINE-N(7)-)-METHYLTRANSFERASE NON-CATALYTIC SUBUNIT WDR4"/>
    <property type="match status" value="1"/>
</dbReference>
<reference evidence="10" key="1">
    <citation type="journal article" date="2014" name="PLoS ONE">
        <title>Transcriptome-Based Identification of ABC Transporters in the Western Tarnished Plant Bug Lygus hesperus.</title>
        <authorList>
            <person name="Hull J.J."/>
            <person name="Chaney K."/>
            <person name="Geib S.M."/>
            <person name="Fabrick J.A."/>
            <person name="Brent C.S."/>
            <person name="Walsh D."/>
            <person name="Lavine L.C."/>
        </authorList>
    </citation>
    <scope>NUCLEOTIDE SEQUENCE</scope>
</reference>
<dbReference type="GO" id="GO:0008168">
    <property type="term" value="F:methyltransferase activity"/>
    <property type="evidence" value="ECO:0007669"/>
    <property type="project" value="UniProtKB-KW"/>
</dbReference>
<keyword evidence="5 8" id="KW-0539">Nucleus</keyword>
<evidence type="ECO:0000256" key="2">
    <source>
        <dbReference type="ARBA" id="ARBA00022574"/>
    </source>
</evidence>
<dbReference type="SMART" id="SM00320">
    <property type="entry name" value="WD40"/>
    <property type="match status" value="4"/>
</dbReference>
<evidence type="ECO:0000256" key="8">
    <source>
        <dbReference type="HAMAP-Rule" id="MF_03056"/>
    </source>
</evidence>
<sequence length="377" mass="42274">MASLAVSSSFLTISFRDKVFILKRSSPNQLDEVSVFPVEDAKSLQGTPITDGYIPMVCSSFSPSGKYFAACTNKTLTLWDVSSWTRLASSDLARAASSIAFSSSEDMIVIADKSGDAYLFRVEDLPSKLESSLLLGHVSMLLKIVISHDDKYVLTCDRDEKIRVSRFPNAYNVQTYCLGHEDSVTCLNFPKSFPHLLVSGSSDGTVRLWNYSTGELLHTKDCALNEKSLIVDLVSFPVTPTSFVVCFIMNSYNHLRVLSIDVSDTLKCNFLDEVTIPCSSPRALLSNVDELFVLSYDSPHFIVALKFVNNTFALCAELNEKLKDVTRKFNDDFLNITDQQPDDKLLSHLNKLKLTTLRIIIKEKMNVYLPTRNKFQF</sequence>
<comment type="function">
    <text evidence="6">Required for the Mettl1-dependent formation of N(7)-methylguanine at position 46 (m7G46) in tRNA. In the Mettl1-wuho methyltransferase complex, it is required to stabilize and induce conformational changes of the catalytic subunit. Required for binding of nanos mRNA and repression of translation by the mei-P26-bgcn-bam-sxl complex. May cooperate with mei-P26 and nanos to derepress the BMP signaling pathway. May cooperate with mei-P26 to suppress expression of a subset of microRNAs. May cooperate with mei-P26 to regulate bam expression levels in germline cells during gametogenesis. Required to promote mitosis to meiosis transition during gametogenesis. May regulate germline cell division in part by regulating ribosome biogenesis.</text>
</comment>
<organism evidence="10">
    <name type="scientific">Lygus hesperus</name>
    <name type="common">Western plant bug</name>
    <dbReference type="NCBI Taxonomy" id="30085"/>
    <lineage>
        <taxon>Eukaryota</taxon>
        <taxon>Metazoa</taxon>
        <taxon>Ecdysozoa</taxon>
        <taxon>Arthropoda</taxon>
        <taxon>Hexapoda</taxon>
        <taxon>Insecta</taxon>
        <taxon>Pterygota</taxon>
        <taxon>Neoptera</taxon>
        <taxon>Paraneoptera</taxon>
        <taxon>Hemiptera</taxon>
        <taxon>Heteroptera</taxon>
        <taxon>Panheteroptera</taxon>
        <taxon>Cimicomorpha</taxon>
        <taxon>Miridae</taxon>
        <taxon>Mirini</taxon>
        <taxon>Lygus</taxon>
    </lineage>
</organism>
<reference evidence="10" key="2">
    <citation type="submission" date="2014-07" db="EMBL/GenBank/DDBJ databases">
        <authorList>
            <person name="Hull J."/>
        </authorList>
    </citation>
    <scope>NUCLEOTIDE SEQUENCE</scope>
</reference>
<dbReference type="InterPro" id="IPR028884">
    <property type="entry name" value="Trm82"/>
</dbReference>
<dbReference type="SUPFAM" id="SSF50978">
    <property type="entry name" value="WD40 repeat-like"/>
    <property type="match status" value="1"/>
</dbReference>
<feature type="repeat" description="WD" evidence="9">
    <location>
        <begin position="177"/>
        <end position="219"/>
    </location>
</feature>
<keyword evidence="4 8" id="KW-0677">Repeat</keyword>
<comment type="subcellular location">
    <subcellularLocation>
        <location evidence="1 8">Nucleus</location>
    </subcellularLocation>
</comment>
<dbReference type="GO" id="GO:0043527">
    <property type="term" value="C:tRNA methyltransferase complex"/>
    <property type="evidence" value="ECO:0007669"/>
    <property type="project" value="TreeGrafter"/>
</dbReference>
<dbReference type="Gene3D" id="2.130.10.10">
    <property type="entry name" value="YVTN repeat-like/Quinoprotein amine dehydrogenase"/>
    <property type="match status" value="1"/>
</dbReference>
<evidence type="ECO:0000256" key="4">
    <source>
        <dbReference type="ARBA" id="ARBA00022737"/>
    </source>
</evidence>
<evidence type="ECO:0000256" key="7">
    <source>
        <dbReference type="ARBA" id="ARBA00093542"/>
    </source>
</evidence>
<evidence type="ECO:0000256" key="5">
    <source>
        <dbReference type="ARBA" id="ARBA00023242"/>
    </source>
</evidence>